<sequence length="109" mass="12885">MAYEKEKSDKINIKTYKKDEIVIYEEDDVFSNSTLSDVDNSYIFWKNGIEERDIFELCNQFECSEDECEKNDIKENLNASKSYSNIEINTMPVEINNKFESNLLTEIEK</sequence>
<accession>A0A1J1H2Y7</accession>
<dbReference type="GeneID" id="39733812"/>
<name>A0A1J1H2Y7_PLAGA</name>
<dbReference type="VEuPathDB" id="PlasmoDB:PGAL8A_00527900"/>
<proteinExistence type="predicted"/>
<dbReference type="OMA" id="MCEEDEV"/>
<reference evidence="1" key="1">
    <citation type="submission" date="2015-04" db="EMBL/GenBank/DDBJ databases">
        <authorList>
            <consortium name="Pathogen Informatics"/>
        </authorList>
    </citation>
    <scope>NUCLEOTIDE SEQUENCE [LARGE SCALE GENOMIC DNA]</scope>
    <source>
        <strain evidence="1">8A</strain>
    </source>
</reference>
<organism evidence="1 2">
    <name type="scientific">Plasmodium gallinaceum</name>
    <dbReference type="NCBI Taxonomy" id="5849"/>
    <lineage>
        <taxon>Eukaryota</taxon>
        <taxon>Sar</taxon>
        <taxon>Alveolata</taxon>
        <taxon>Apicomplexa</taxon>
        <taxon>Aconoidasida</taxon>
        <taxon>Haemosporida</taxon>
        <taxon>Plasmodiidae</taxon>
        <taxon>Plasmodium</taxon>
        <taxon>Plasmodium (Haemamoeba)</taxon>
    </lineage>
</organism>
<dbReference type="RefSeq" id="XP_028530503.1">
    <property type="nucleotide sequence ID" value="XM_028674118.1"/>
</dbReference>
<comment type="caution">
    <text evidence="1">The sequence shown here is derived from an EMBL/GenBank/DDBJ whole genome shotgun (WGS) entry which is preliminary data.</text>
</comment>
<dbReference type="EMBL" id="CVMV01000110">
    <property type="protein sequence ID" value="CRG97702.1"/>
    <property type="molecule type" value="Genomic_DNA"/>
</dbReference>
<keyword evidence="2" id="KW-1185">Reference proteome</keyword>
<dbReference type="AlphaFoldDB" id="A0A1J1H2Y7"/>
<evidence type="ECO:0000313" key="1">
    <source>
        <dbReference type="EMBL" id="CRG97702.1"/>
    </source>
</evidence>
<protein>
    <submittedName>
        <fullName evidence="1">Uncharacterized protein</fullName>
    </submittedName>
</protein>
<dbReference type="OrthoDB" id="375337at2759"/>
<evidence type="ECO:0000313" key="2">
    <source>
        <dbReference type="Proteomes" id="UP000220797"/>
    </source>
</evidence>
<gene>
    <name evidence="1" type="ORF">PGAL8A_00527900</name>
</gene>
<dbReference type="Proteomes" id="UP000220797">
    <property type="component" value="Unassembled WGS sequence"/>
</dbReference>